<dbReference type="InterPro" id="IPR005031">
    <property type="entry name" value="COQ10_START"/>
</dbReference>
<dbReference type="EnsemblPlants" id="Pp3c6_14570V3.5">
    <property type="protein sequence ID" value="Pp3c6_14570V3.5"/>
    <property type="gene ID" value="Pp3c6_14570"/>
</dbReference>
<evidence type="ECO:0000313" key="4">
    <source>
        <dbReference type="Proteomes" id="UP000006727"/>
    </source>
</evidence>
<dbReference type="OMA" id="MSAPWIA"/>
<proteinExistence type="predicted"/>
<dbReference type="EMBL" id="ABEU02000006">
    <property type="protein sequence ID" value="PNR52563.1"/>
    <property type="molecule type" value="Genomic_DNA"/>
</dbReference>
<dbReference type="Gene3D" id="3.30.530.20">
    <property type="match status" value="1"/>
</dbReference>
<dbReference type="EnsemblPlants" id="Pp3c6_14570V3.6">
    <property type="protein sequence ID" value="Pp3c6_14570V3.6"/>
    <property type="gene ID" value="Pp3c6_14570"/>
</dbReference>
<dbReference type="Gramene" id="Pp3c6_14570V3.2">
    <property type="protein sequence ID" value="Pp3c6_14570V3.2"/>
    <property type="gene ID" value="Pp3c6_14570"/>
</dbReference>
<keyword evidence="4" id="KW-1185">Reference proteome</keyword>
<dbReference type="CDD" id="cd08866">
    <property type="entry name" value="SRPBCC_11"/>
    <property type="match status" value="1"/>
</dbReference>
<reference evidence="2 4" key="1">
    <citation type="journal article" date="2008" name="Science">
        <title>The Physcomitrella genome reveals evolutionary insights into the conquest of land by plants.</title>
        <authorList>
            <person name="Rensing S."/>
            <person name="Lang D."/>
            <person name="Zimmer A."/>
            <person name="Terry A."/>
            <person name="Salamov A."/>
            <person name="Shapiro H."/>
            <person name="Nishiyama T."/>
            <person name="Perroud P.-F."/>
            <person name="Lindquist E."/>
            <person name="Kamisugi Y."/>
            <person name="Tanahashi T."/>
            <person name="Sakakibara K."/>
            <person name="Fujita T."/>
            <person name="Oishi K."/>
            <person name="Shin-I T."/>
            <person name="Kuroki Y."/>
            <person name="Toyoda A."/>
            <person name="Suzuki Y."/>
            <person name="Hashimoto A."/>
            <person name="Yamaguchi K."/>
            <person name="Sugano A."/>
            <person name="Kohara Y."/>
            <person name="Fujiyama A."/>
            <person name="Anterola A."/>
            <person name="Aoki S."/>
            <person name="Ashton N."/>
            <person name="Barbazuk W.B."/>
            <person name="Barker E."/>
            <person name="Bennetzen J."/>
            <person name="Bezanilla M."/>
            <person name="Blankenship R."/>
            <person name="Cho S.H."/>
            <person name="Dutcher S."/>
            <person name="Estelle M."/>
            <person name="Fawcett J.A."/>
            <person name="Gundlach H."/>
            <person name="Hanada K."/>
            <person name="Heyl A."/>
            <person name="Hicks K.A."/>
            <person name="Hugh J."/>
            <person name="Lohr M."/>
            <person name="Mayer K."/>
            <person name="Melkozernov A."/>
            <person name="Murata T."/>
            <person name="Nelson D."/>
            <person name="Pils B."/>
            <person name="Prigge M."/>
            <person name="Reiss B."/>
            <person name="Renner T."/>
            <person name="Rombauts S."/>
            <person name="Rushton P."/>
            <person name="Sanderfoot A."/>
            <person name="Schween G."/>
            <person name="Shiu S.-H."/>
            <person name="Stueber K."/>
            <person name="Theodoulou F.L."/>
            <person name="Tu H."/>
            <person name="Van de Peer Y."/>
            <person name="Verrier P.J."/>
            <person name="Waters E."/>
            <person name="Wood A."/>
            <person name="Yang L."/>
            <person name="Cove D."/>
            <person name="Cuming A."/>
            <person name="Hasebe M."/>
            <person name="Lucas S."/>
            <person name="Mishler D.B."/>
            <person name="Reski R."/>
            <person name="Grigoriev I."/>
            <person name="Quatrano R.S."/>
            <person name="Boore J.L."/>
        </authorList>
    </citation>
    <scope>NUCLEOTIDE SEQUENCE [LARGE SCALE GENOMIC DNA]</scope>
    <source>
        <strain evidence="3 4">cv. Gransden 2004</strain>
    </source>
</reference>
<dbReference type="SUPFAM" id="SSF55961">
    <property type="entry name" value="Bet v1-like"/>
    <property type="match status" value="1"/>
</dbReference>
<reference evidence="3" key="3">
    <citation type="submission" date="2020-12" db="UniProtKB">
        <authorList>
            <consortium name="EnsemblPlants"/>
        </authorList>
    </citation>
    <scope>IDENTIFICATION</scope>
</reference>
<protein>
    <recommendedName>
        <fullName evidence="1">Coenzyme Q-binding protein COQ10 START domain-containing protein</fullName>
    </recommendedName>
</protein>
<dbReference type="RefSeq" id="XP_024379317.1">
    <property type="nucleotide sequence ID" value="XM_024523549.2"/>
</dbReference>
<reference evidence="2 4" key="2">
    <citation type="journal article" date="2018" name="Plant J.">
        <title>The Physcomitrella patens chromosome-scale assembly reveals moss genome structure and evolution.</title>
        <authorList>
            <person name="Lang D."/>
            <person name="Ullrich K.K."/>
            <person name="Murat F."/>
            <person name="Fuchs J."/>
            <person name="Jenkins J."/>
            <person name="Haas F.B."/>
            <person name="Piednoel M."/>
            <person name="Gundlach H."/>
            <person name="Van Bel M."/>
            <person name="Meyberg R."/>
            <person name="Vives C."/>
            <person name="Morata J."/>
            <person name="Symeonidi A."/>
            <person name="Hiss M."/>
            <person name="Muchero W."/>
            <person name="Kamisugi Y."/>
            <person name="Saleh O."/>
            <person name="Blanc G."/>
            <person name="Decker E.L."/>
            <person name="van Gessel N."/>
            <person name="Grimwood J."/>
            <person name="Hayes R.D."/>
            <person name="Graham S.W."/>
            <person name="Gunter L.E."/>
            <person name="McDaniel S.F."/>
            <person name="Hoernstein S.N.W."/>
            <person name="Larsson A."/>
            <person name="Li F.W."/>
            <person name="Perroud P.F."/>
            <person name="Phillips J."/>
            <person name="Ranjan P."/>
            <person name="Rokshar D.S."/>
            <person name="Rothfels C.J."/>
            <person name="Schneider L."/>
            <person name="Shu S."/>
            <person name="Stevenson D.W."/>
            <person name="Thummler F."/>
            <person name="Tillich M."/>
            <person name="Villarreal Aguilar J.C."/>
            <person name="Widiez T."/>
            <person name="Wong G.K."/>
            <person name="Wymore A."/>
            <person name="Zhang Y."/>
            <person name="Zimmer A.D."/>
            <person name="Quatrano R.S."/>
            <person name="Mayer K.F.X."/>
            <person name="Goodstein D."/>
            <person name="Casacuberta J.M."/>
            <person name="Vandepoele K."/>
            <person name="Reski R."/>
            <person name="Cuming A.C."/>
            <person name="Tuskan G.A."/>
            <person name="Maumus F."/>
            <person name="Salse J."/>
            <person name="Schmutz J."/>
            <person name="Rensing S.A."/>
        </authorList>
    </citation>
    <scope>NUCLEOTIDE SEQUENCE [LARGE SCALE GENOMIC DNA]</scope>
    <source>
        <strain evidence="3 4">cv. Gransden 2004</strain>
    </source>
</reference>
<dbReference type="Gramene" id="Pp3c6_14570V3.6">
    <property type="protein sequence ID" value="Pp3c6_14570V3.6"/>
    <property type="gene ID" value="Pp3c6_14570"/>
</dbReference>
<dbReference type="Pfam" id="PF03364">
    <property type="entry name" value="Polyketide_cyc"/>
    <property type="match status" value="1"/>
</dbReference>
<dbReference type="PANTHER" id="PTHR34060:SF1">
    <property type="entry name" value="POLYKETIDE CYCLASE _ DEHYDRASE AND LIPID TRANSPORT PROTEIN"/>
    <property type="match status" value="1"/>
</dbReference>
<organism evidence="2">
    <name type="scientific">Physcomitrium patens</name>
    <name type="common">Spreading-leaved earth moss</name>
    <name type="synonym">Physcomitrella patens</name>
    <dbReference type="NCBI Taxonomy" id="3218"/>
    <lineage>
        <taxon>Eukaryota</taxon>
        <taxon>Viridiplantae</taxon>
        <taxon>Streptophyta</taxon>
        <taxon>Embryophyta</taxon>
        <taxon>Bryophyta</taxon>
        <taxon>Bryophytina</taxon>
        <taxon>Bryopsida</taxon>
        <taxon>Funariidae</taxon>
        <taxon>Funariales</taxon>
        <taxon>Funariaceae</taxon>
        <taxon>Physcomitrium</taxon>
    </lineage>
</organism>
<evidence type="ECO:0000313" key="2">
    <source>
        <dbReference type="EMBL" id="PNR52563.1"/>
    </source>
</evidence>
<dbReference type="RefSeq" id="XP_073391101.1">
    <property type="nucleotide sequence ID" value="XM_073535000.1"/>
</dbReference>
<sequence>MAQLMSAPWIACGAVRFDSCEHKNSRGFRNGWNVGVSRPRTDFLATCEVRPSLCSRRSSSRSGLRLVESHQGRDEVGVVAGLIEETEETLISEGAGGDGVAVVTAEANVDLNVDDLGNNTRKVEATIAIQAPLEAVWGVLTDYDHLADHIPGLAESSVLQRRSNGARLKQIGQKNFALGVKFKAKAVVEVTEEAAQDLDDGTLRDLHFETVEGDFQVFKGTWRMLEKSLESNDAKVETYLSYILEVQPKRWMPVALIEGVLGQEITCNLISVRNVALRIHNSL</sequence>
<dbReference type="EnsemblPlants" id="Pp3c6_14570V3.3">
    <property type="protein sequence ID" value="Pp3c6_14570V3.3"/>
    <property type="gene ID" value="Pp3c6_14570"/>
</dbReference>
<dbReference type="EnsemblPlants" id="Pp3c6_14570V3.1">
    <property type="protein sequence ID" value="Pp3c6_14570V3.1"/>
    <property type="gene ID" value="Pp3c6_14570"/>
</dbReference>
<dbReference type="PANTHER" id="PTHR34060">
    <property type="entry name" value="POLYKETIDE CYCLASE / DEHYDRASE AND LIPID TRANSPORT PROTEIN"/>
    <property type="match status" value="1"/>
</dbReference>
<dbReference type="GeneID" id="112284046"/>
<dbReference type="Proteomes" id="UP000006727">
    <property type="component" value="Chromosome 6"/>
</dbReference>
<dbReference type="Gramene" id="Pp3c6_14570V3.1">
    <property type="protein sequence ID" value="Pp3c6_14570V3.1"/>
    <property type="gene ID" value="Pp3c6_14570"/>
</dbReference>
<accession>A0A2K1KFM4</accession>
<feature type="domain" description="Coenzyme Q-binding protein COQ10 START" evidence="1">
    <location>
        <begin position="129"/>
        <end position="265"/>
    </location>
</feature>
<dbReference type="EnsemblPlants" id="Pp3c6_14570V3.2">
    <property type="protein sequence ID" value="Pp3c6_14570V3.2"/>
    <property type="gene ID" value="Pp3c6_14570"/>
</dbReference>
<dbReference type="AlphaFoldDB" id="A0A2K1KFM4"/>
<evidence type="ECO:0000259" key="1">
    <source>
        <dbReference type="Pfam" id="PF03364"/>
    </source>
</evidence>
<dbReference type="InterPro" id="IPR023393">
    <property type="entry name" value="START-like_dom_sf"/>
</dbReference>
<evidence type="ECO:0000313" key="3">
    <source>
        <dbReference type="EnsemblPlants" id="Pp3c6_14570V3.1"/>
    </source>
</evidence>
<dbReference type="OrthoDB" id="5732at2759"/>
<dbReference type="Gramene" id="Pp3c6_14570V3.4">
    <property type="protein sequence ID" value="Pp3c6_14570V3.4"/>
    <property type="gene ID" value="Pp3c6_14570"/>
</dbReference>
<dbReference type="Gramene" id="Pp3c6_14570V3.5">
    <property type="protein sequence ID" value="Pp3c6_14570V3.5"/>
    <property type="gene ID" value="Pp3c6_14570"/>
</dbReference>
<dbReference type="RefSeq" id="XP_024379316.1">
    <property type="nucleotide sequence ID" value="XM_024523548.2"/>
</dbReference>
<dbReference type="RefSeq" id="XP_073391100.1">
    <property type="nucleotide sequence ID" value="XM_073534999.1"/>
</dbReference>
<dbReference type="PaxDb" id="3218-PP1S195_69V6.1"/>
<dbReference type="Gramene" id="Pp3c6_14570V3.3">
    <property type="protein sequence ID" value="Pp3c6_14570V3.3"/>
    <property type="gene ID" value="Pp3c6_14570"/>
</dbReference>
<gene>
    <name evidence="3" type="primary">LOC112284046</name>
    <name evidence="2" type="ORF">PHYPA_008937</name>
</gene>
<dbReference type="EnsemblPlants" id="Pp3c6_14570V3.4">
    <property type="protein sequence ID" value="Pp3c6_14570V3.4"/>
    <property type="gene ID" value="Pp3c6_14570"/>
</dbReference>
<name>A0A2K1KFM4_PHYPA</name>